<evidence type="ECO:0000313" key="8">
    <source>
        <dbReference type="EMBL" id="AQT46423.1"/>
    </source>
</evidence>
<comment type="function">
    <text evidence="7">Single strand-specific metallo-endoribonuclease involved in late-stage 70S ribosome quality control and in maturation of the 3' terminus of the 16S rRNA.</text>
</comment>
<dbReference type="InterPro" id="IPR002036">
    <property type="entry name" value="YbeY"/>
</dbReference>
<proteinExistence type="inferred from homology"/>
<evidence type="ECO:0000313" key="9">
    <source>
        <dbReference type="Proteomes" id="UP000189632"/>
    </source>
</evidence>
<dbReference type="Proteomes" id="UP000189632">
    <property type="component" value="Chromosome"/>
</dbReference>
<feature type="binding site" evidence="7">
    <location>
        <position position="123"/>
    </location>
    <ligand>
        <name>Zn(2+)</name>
        <dbReference type="ChEBI" id="CHEBI:29105"/>
        <note>catalytic</note>
    </ligand>
</feature>
<dbReference type="SUPFAM" id="SSF55486">
    <property type="entry name" value="Metalloproteases ('zincins'), catalytic domain"/>
    <property type="match status" value="1"/>
</dbReference>
<feature type="binding site" evidence="7">
    <location>
        <position position="119"/>
    </location>
    <ligand>
        <name>Zn(2+)</name>
        <dbReference type="ChEBI" id="CHEBI:29105"/>
        <note>catalytic</note>
    </ligand>
</feature>
<dbReference type="PANTHER" id="PTHR46986">
    <property type="entry name" value="ENDORIBONUCLEASE YBEY, CHLOROPLASTIC"/>
    <property type="match status" value="1"/>
</dbReference>
<evidence type="ECO:0000256" key="6">
    <source>
        <dbReference type="ARBA" id="ARBA00022833"/>
    </source>
</evidence>
<dbReference type="EC" id="3.1.-.-" evidence="7"/>
<dbReference type="HAMAP" id="MF_00009">
    <property type="entry name" value="Endoribonucl_YbeY"/>
    <property type="match status" value="1"/>
</dbReference>
<evidence type="ECO:0000256" key="7">
    <source>
        <dbReference type="HAMAP-Rule" id="MF_00009"/>
    </source>
</evidence>
<protein>
    <recommendedName>
        <fullName evidence="7">Endoribonuclease YbeY</fullName>
        <ecNumber evidence="7">3.1.-.-</ecNumber>
    </recommendedName>
</protein>
<comment type="subcellular location">
    <subcellularLocation>
        <location evidence="7">Cytoplasm</location>
    </subcellularLocation>
</comment>
<dbReference type="Gene3D" id="3.40.390.30">
    <property type="entry name" value="Metalloproteases ('zincins'), catalytic domain"/>
    <property type="match status" value="1"/>
</dbReference>
<feature type="binding site" evidence="7">
    <location>
        <position position="129"/>
    </location>
    <ligand>
        <name>Zn(2+)</name>
        <dbReference type="ChEBI" id="CHEBI:29105"/>
        <note>catalytic</note>
    </ligand>
</feature>
<keyword evidence="7" id="KW-0690">Ribosome biogenesis</keyword>
<evidence type="ECO:0000256" key="1">
    <source>
        <dbReference type="ARBA" id="ARBA00010875"/>
    </source>
</evidence>
<organism evidence="8 9">
    <name type="scientific">Bartonella choladocola</name>
    <dbReference type="NCBI Taxonomy" id="2750995"/>
    <lineage>
        <taxon>Bacteria</taxon>
        <taxon>Pseudomonadati</taxon>
        <taxon>Pseudomonadota</taxon>
        <taxon>Alphaproteobacteria</taxon>
        <taxon>Hyphomicrobiales</taxon>
        <taxon>Bartonellaceae</taxon>
        <taxon>Bartonella</taxon>
    </lineage>
</organism>
<sequence length="157" mass="17716">MTVRYDVAINAEGWQNEEALRRIVDPLLQATLVELGFGKIESELSLVFTDDKDIRAINGQWRHIDKPTNVLSFPAFPVKPGQQPGPILGDIVLAFETVEREAREENKSFDDHLGHLIVHGLLHLMGYDHQTDEEAEQMEGLEIKILSQIGISNPYSE</sequence>
<keyword evidence="5 7" id="KW-0378">Hydrolase</keyword>
<dbReference type="RefSeq" id="WP_077990631.1">
    <property type="nucleotide sequence ID" value="NZ_CAXUOT020000001.1"/>
</dbReference>
<keyword evidence="4 7" id="KW-0255">Endonuclease</keyword>
<accession>A0A1U9MFB0</accession>
<dbReference type="Pfam" id="PF02130">
    <property type="entry name" value="YbeY"/>
    <property type="match status" value="1"/>
</dbReference>
<evidence type="ECO:0000256" key="4">
    <source>
        <dbReference type="ARBA" id="ARBA00022759"/>
    </source>
</evidence>
<dbReference type="InterPro" id="IPR020549">
    <property type="entry name" value="YbeY_CS"/>
</dbReference>
<dbReference type="GO" id="GO:0004222">
    <property type="term" value="F:metalloendopeptidase activity"/>
    <property type="evidence" value="ECO:0007669"/>
    <property type="project" value="InterPro"/>
</dbReference>
<dbReference type="PROSITE" id="PS01306">
    <property type="entry name" value="UPF0054"/>
    <property type="match status" value="1"/>
</dbReference>
<dbReference type="GO" id="GO:0005737">
    <property type="term" value="C:cytoplasm"/>
    <property type="evidence" value="ECO:0007669"/>
    <property type="project" value="UniProtKB-SubCell"/>
</dbReference>
<dbReference type="NCBIfam" id="TIGR00043">
    <property type="entry name" value="rRNA maturation RNase YbeY"/>
    <property type="match status" value="1"/>
</dbReference>
<evidence type="ECO:0000256" key="2">
    <source>
        <dbReference type="ARBA" id="ARBA00022722"/>
    </source>
</evidence>
<name>A0A1U9MFB0_9HYPH</name>
<keyword evidence="7" id="KW-0698">rRNA processing</keyword>
<keyword evidence="2 7" id="KW-0540">Nuclease</keyword>
<comment type="similarity">
    <text evidence="1 7">Belongs to the endoribonuclease YbeY family.</text>
</comment>
<dbReference type="OrthoDB" id="9807740at2"/>
<dbReference type="GO" id="GO:0008270">
    <property type="term" value="F:zinc ion binding"/>
    <property type="evidence" value="ECO:0007669"/>
    <property type="project" value="UniProtKB-UniRule"/>
</dbReference>
<dbReference type="EMBL" id="CP015625">
    <property type="protein sequence ID" value="AQT46423.1"/>
    <property type="molecule type" value="Genomic_DNA"/>
</dbReference>
<reference evidence="8 9" key="1">
    <citation type="submission" date="2016-11" db="EMBL/GenBank/DDBJ databases">
        <title>Comparative genomics of Bartonella apis.</title>
        <authorList>
            <person name="Engel P."/>
        </authorList>
    </citation>
    <scope>NUCLEOTIDE SEQUENCE [LARGE SCALE GENOMIC DNA]</scope>
    <source>
        <strain evidence="8 9">BBC0122</strain>
    </source>
</reference>
<keyword evidence="3 7" id="KW-0479">Metal-binding</keyword>
<evidence type="ECO:0000256" key="5">
    <source>
        <dbReference type="ARBA" id="ARBA00022801"/>
    </source>
</evidence>
<dbReference type="GO" id="GO:0004521">
    <property type="term" value="F:RNA endonuclease activity"/>
    <property type="evidence" value="ECO:0007669"/>
    <property type="project" value="UniProtKB-UniRule"/>
</dbReference>
<keyword evidence="6 7" id="KW-0862">Zinc</keyword>
<dbReference type="GO" id="GO:0006364">
    <property type="term" value="P:rRNA processing"/>
    <property type="evidence" value="ECO:0007669"/>
    <property type="project" value="UniProtKB-UniRule"/>
</dbReference>
<dbReference type="AlphaFoldDB" id="A0A1U9MFB0"/>
<evidence type="ECO:0000256" key="3">
    <source>
        <dbReference type="ARBA" id="ARBA00022723"/>
    </source>
</evidence>
<keyword evidence="7" id="KW-0963">Cytoplasm</keyword>
<keyword evidence="9" id="KW-1185">Reference proteome</keyword>
<dbReference type="PANTHER" id="PTHR46986:SF1">
    <property type="entry name" value="ENDORIBONUCLEASE YBEY, CHLOROPLASTIC"/>
    <property type="match status" value="1"/>
</dbReference>
<gene>
    <name evidence="7" type="primary">ybeY</name>
    <name evidence="8" type="ORF">BBC0122_002850</name>
</gene>
<dbReference type="KEGG" id="bapi:BBC0122_002850"/>
<dbReference type="STRING" id="1686310.BBC0244_002830"/>
<comment type="cofactor">
    <cofactor evidence="7">
        <name>Zn(2+)</name>
        <dbReference type="ChEBI" id="CHEBI:29105"/>
    </cofactor>
    <text evidence="7">Binds 1 zinc ion.</text>
</comment>
<dbReference type="InterPro" id="IPR023091">
    <property type="entry name" value="MetalPrtase_cat_dom_sf_prd"/>
</dbReference>